<evidence type="ECO:0000256" key="5">
    <source>
        <dbReference type="PIRSR" id="PIRSR000350-4"/>
    </source>
</evidence>
<name>A0A0R1PVA6_9LACO</name>
<dbReference type="InterPro" id="IPR036188">
    <property type="entry name" value="FAD/NAD-bd_sf"/>
</dbReference>
<feature type="binding site" evidence="4">
    <location>
        <begin position="173"/>
        <end position="180"/>
    </location>
    <ligand>
        <name>NAD(+)</name>
        <dbReference type="ChEBI" id="CHEBI:57540"/>
    </ligand>
</feature>
<dbReference type="InterPro" id="IPR023753">
    <property type="entry name" value="FAD/NAD-binding_dom"/>
</dbReference>
<dbReference type="Gene3D" id="3.30.390.30">
    <property type="match status" value="1"/>
</dbReference>
<dbReference type="PATRIC" id="fig|1423812.3.peg.1353"/>
<evidence type="ECO:0000259" key="6">
    <source>
        <dbReference type="Pfam" id="PF02852"/>
    </source>
</evidence>
<evidence type="ECO:0000256" key="2">
    <source>
        <dbReference type="ARBA" id="ARBA00022630"/>
    </source>
</evidence>
<feature type="domain" description="FAD/NAD(P)-binding" evidence="7">
    <location>
        <begin position="6"/>
        <end position="314"/>
    </location>
</feature>
<dbReference type="SUPFAM" id="SSF55424">
    <property type="entry name" value="FAD/NAD-linked reductases, dimerisation (C-terminal) domain"/>
    <property type="match status" value="1"/>
</dbReference>
<evidence type="ECO:0000256" key="1">
    <source>
        <dbReference type="ARBA" id="ARBA00007532"/>
    </source>
</evidence>
<dbReference type="InterPro" id="IPR016156">
    <property type="entry name" value="FAD/NAD-linked_Rdtase_dimer_sf"/>
</dbReference>
<dbReference type="Gene3D" id="3.50.50.60">
    <property type="entry name" value="FAD/NAD(P)-binding domain"/>
    <property type="match status" value="2"/>
</dbReference>
<keyword evidence="3 4" id="KW-0274">FAD</keyword>
<evidence type="ECO:0000256" key="3">
    <source>
        <dbReference type="ARBA" id="ARBA00022827"/>
    </source>
</evidence>
<accession>A0A0R1PVA6</accession>
<feature type="disulfide bond" description="Redox-active" evidence="5">
    <location>
        <begin position="43"/>
        <end position="48"/>
    </location>
</feature>
<dbReference type="GO" id="GO:0000166">
    <property type="term" value="F:nucleotide binding"/>
    <property type="evidence" value="ECO:0007669"/>
    <property type="project" value="UniProtKB-KW"/>
</dbReference>
<dbReference type="Proteomes" id="UP000051155">
    <property type="component" value="Unassembled WGS sequence"/>
</dbReference>
<dbReference type="STRING" id="1423812.FD20_GL001268"/>
<sequence length="452" mass="49518">MMEKKYDIIFIGSGHANWHAAVALRQAGKTVAIIEEDTIAGTCTNYGCNAKILLDGPADVLHQVKAYKGVGIKGNVKIDWAELMAYKQKTITPIHHELEKMFNALGIDIIDGHGEFVNKHVMKVNEKEYYAENIVIGTGQRPAVLNIPGKEYLNTSRDFLDLPALPEHITFIGAGIVSLEFAALAHQAGAKVDVIEFADSALRGFYDKYTERVVESMKEQGIKFYFNEAVSEVARVSGDYEVTTKTGLRIVTNYVVDATGRIPNVEKLGLENAGVAYNRRGIEVNDHLQTTQANIFAAGDVIDKAIPRLTPTATFESNYIAKLLSGKTKAAIVYPPVASVVFTLPRIAQVGVTIQDAKKEPGKYTVKTIPHGQRLLFQTKNEEQAEVTVAFDSDRYLVGAAVYGDEAPELINFLTMIIAQKMTVADLEQAVFAFPSQTIGMLNFLEGSLKAG</sequence>
<dbReference type="InterPro" id="IPR004099">
    <property type="entry name" value="Pyr_nucl-diS_OxRdtase_dimer"/>
</dbReference>
<reference evidence="8 9" key="1">
    <citation type="journal article" date="2015" name="Genome Announc.">
        <title>Expanding the biotechnology potential of lactobacilli through comparative genomics of 213 strains and associated genera.</title>
        <authorList>
            <person name="Sun Z."/>
            <person name="Harris H.M."/>
            <person name="McCann A."/>
            <person name="Guo C."/>
            <person name="Argimon S."/>
            <person name="Zhang W."/>
            <person name="Yang X."/>
            <person name="Jeffery I.B."/>
            <person name="Cooney J.C."/>
            <person name="Kagawa T.F."/>
            <person name="Liu W."/>
            <person name="Song Y."/>
            <person name="Salvetti E."/>
            <person name="Wrobel A."/>
            <person name="Rasinkangas P."/>
            <person name="Parkhill J."/>
            <person name="Rea M.C."/>
            <person name="O'Sullivan O."/>
            <person name="Ritari J."/>
            <person name="Douillard F.P."/>
            <person name="Paul Ross R."/>
            <person name="Yang R."/>
            <person name="Briner A.E."/>
            <person name="Felis G.E."/>
            <person name="de Vos W.M."/>
            <person name="Barrangou R."/>
            <person name="Klaenhammer T.R."/>
            <person name="Caufield P.W."/>
            <person name="Cui Y."/>
            <person name="Zhang H."/>
            <person name="O'Toole P.W."/>
        </authorList>
    </citation>
    <scope>NUCLEOTIDE SEQUENCE [LARGE SCALE GENOMIC DNA]</scope>
    <source>
        <strain evidence="8 9">DSM 19971</strain>
    </source>
</reference>
<dbReference type="PIRSF" id="PIRSF000350">
    <property type="entry name" value="Mercury_reductase_MerA"/>
    <property type="match status" value="1"/>
</dbReference>
<comment type="similarity">
    <text evidence="1">Belongs to the class-I pyridine nucleotide-disulfide oxidoreductase family.</text>
</comment>
<keyword evidence="4" id="KW-0547">Nucleotide-binding</keyword>
<evidence type="ECO:0000256" key="4">
    <source>
        <dbReference type="PIRSR" id="PIRSR000350-3"/>
    </source>
</evidence>
<dbReference type="SUPFAM" id="SSF51905">
    <property type="entry name" value="FAD/NAD(P)-binding domain"/>
    <property type="match status" value="1"/>
</dbReference>
<evidence type="ECO:0000313" key="9">
    <source>
        <dbReference type="Proteomes" id="UP000051155"/>
    </source>
</evidence>
<evidence type="ECO:0000259" key="7">
    <source>
        <dbReference type="Pfam" id="PF07992"/>
    </source>
</evidence>
<gene>
    <name evidence="8" type="ORF">FD20_GL001268</name>
</gene>
<feature type="domain" description="Pyridine nucleotide-disulphide oxidoreductase dimerisation" evidence="6">
    <location>
        <begin position="337"/>
        <end position="437"/>
    </location>
</feature>
<dbReference type="PANTHER" id="PTHR43014">
    <property type="entry name" value="MERCURIC REDUCTASE"/>
    <property type="match status" value="1"/>
</dbReference>
<proteinExistence type="inferred from homology"/>
<feature type="binding site" evidence="4">
    <location>
        <position position="300"/>
    </location>
    <ligand>
        <name>FAD</name>
        <dbReference type="ChEBI" id="CHEBI:57692"/>
    </ligand>
</feature>
<feature type="binding site" evidence="4">
    <location>
        <position position="260"/>
    </location>
    <ligand>
        <name>NAD(+)</name>
        <dbReference type="ChEBI" id="CHEBI:57540"/>
    </ligand>
</feature>
<feature type="binding site" evidence="4">
    <location>
        <position position="114"/>
    </location>
    <ligand>
        <name>FAD</name>
        <dbReference type="ChEBI" id="CHEBI:57692"/>
    </ligand>
</feature>
<dbReference type="Pfam" id="PF02852">
    <property type="entry name" value="Pyr_redox_dim"/>
    <property type="match status" value="1"/>
</dbReference>
<feature type="binding site" evidence="4">
    <location>
        <position position="196"/>
    </location>
    <ligand>
        <name>NAD(+)</name>
        <dbReference type="ChEBI" id="CHEBI:57540"/>
    </ligand>
</feature>
<keyword evidence="2" id="KW-0285">Flavoprotein</keyword>
<dbReference type="PRINTS" id="PR00411">
    <property type="entry name" value="PNDRDTASEI"/>
</dbReference>
<dbReference type="EMBL" id="AZEG01000029">
    <property type="protein sequence ID" value="KRL36415.1"/>
    <property type="molecule type" value="Genomic_DNA"/>
</dbReference>
<dbReference type="Pfam" id="PF07992">
    <property type="entry name" value="Pyr_redox_2"/>
    <property type="match status" value="1"/>
</dbReference>
<protein>
    <recommendedName>
        <fullName evidence="10">Glutathione reductase</fullName>
    </recommendedName>
</protein>
<dbReference type="PRINTS" id="PR00368">
    <property type="entry name" value="FADPNR"/>
</dbReference>
<evidence type="ECO:0000313" key="8">
    <source>
        <dbReference type="EMBL" id="KRL36415.1"/>
    </source>
</evidence>
<evidence type="ECO:0008006" key="10">
    <source>
        <dbReference type="Google" id="ProtNLM"/>
    </source>
</evidence>
<dbReference type="AlphaFoldDB" id="A0A0R1PVA6"/>
<organism evidence="8 9">
    <name type="scientific">Liquorilactobacillus uvarum DSM 19971</name>
    <dbReference type="NCBI Taxonomy" id="1423812"/>
    <lineage>
        <taxon>Bacteria</taxon>
        <taxon>Bacillati</taxon>
        <taxon>Bacillota</taxon>
        <taxon>Bacilli</taxon>
        <taxon>Lactobacillales</taxon>
        <taxon>Lactobacillaceae</taxon>
        <taxon>Liquorilactobacillus</taxon>
    </lineage>
</organism>
<comment type="cofactor">
    <cofactor evidence="4">
        <name>FAD</name>
        <dbReference type="ChEBI" id="CHEBI:57692"/>
    </cofactor>
    <text evidence="4">Binds 1 FAD per subunit.</text>
</comment>
<keyword evidence="9" id="KW-1185">Reference proteome</keyword>
<dbReference type="InterPro" id="IPR001100">
    <property type="entry name" value="Pyr_nuc-diS_OxRdtase"/>
</dbReference>
<dbReference type="GO" id="GO:0016491">
    <property type="term" value="F:oxidoreductase activity"/>
    <property type="evidence" value="ECO:0007669"/>
    <property type="project" value="InterPro"/>
</dbReference>
<keyword evidence="4" id="KW-0520">NAD</keyword>
<dbReference type="PANTHER" id="PTHR43014:SF5">
    <property type="entry name" value="GLUTATHIONE REDUCTASE (NADPH)"/>
    <property type="match status" value="1"/>
</dbReference>
<comment type="caution">
    <text evidence="8">The sequence shown here is derived from an EMBL/GenBank/DDBJ whole genome shotgun (WGS) entry which is preliminary data.</text>
</comment>